<dbReference type="PANTHER" id="PTHR24321">
    <property type="entry name" value="DEHYDROGENASES, SHORT CHAIN"/>
    <property type="match status" value="1"/>
</dbReference>
<evidence type="ECO:0000256" key="2">
    <source>
        <dbReference type="ARBA" id="ARBA00023002"/>
    </source>
</evidence>
<gene>
    <name evidence="3" type="ORF">RBR11_06865</name>
</gene>
<organism evidence="3 4">
    <name type="scientific">Microbacterium capsulatum</name>
    <dbReference type="NCBI Taxonomy" id="3041921"/>
    <lineage>
        <taxon>Bacteria</taxon>
        <taxon>Bacillati</taxon>
        <taxon>Actinomycetota</taxon>
        <taxon>Actinomycetes</taxon>
        <taxon>Micrococcales</taxon>
        <taxon>Microbacteriaceae</taxon>
        <taxon>Microbacterium</taxon>
    </lineage>
</organism>
<dbReference type="EC" id="1.-.-.-" evidence="3"/>
<name>A0ABU0XIX3_9MICO</name>
<dbReference type="PRINTS" id="PR00081">
    <property type="entry name" value="GDHRDH"/>
</dbReference>
<keyword evidence="4" id="KW-1185">Reference proteome</keyword>
<evidence type="ECO:0000313" key="4">
    <source>
        <dbReference type="Proteomes" id="UP001230289"/>
    </source>
</evidence>
<dbReference type="InterPro" id="IPR002347">
    <property type="entry name" value="SDR_fam"/>
</dbReference>
<keyword evidence="2 3" id="KW-0560">Oxidoreductase</keyword>
<dbReference type="Gene3D" id="3.40.50.720">
    <property type="entry name" value="NAD(P)-binding Rossmann-like Domain"/>
    <property type="match status" value="1"/>
</dbReference>
<reference evidence="3 4" key="1">
    <citation type="submission" date="2023-08" db="EMBL/GenBank/DDBJ databases">
        <title>Microbacterium sp. nov., isolated from a waste landfill.</title>
        <authorList>
            <person name="Wen W."/>
        </authorList>
    </citation>
    <scope>NUCLEOTIDE SEQUENCE [LARGE SCALE GENOMIC DNA]</scope>
    <source>
        <strain evidence="3 4">ASV81</strain>
    </source>
</reference>
<dbReference type="GO" id="GO:0016491">
    <property type="term" value="F:oxidoreductase activity"/>
    <property type="evidence" value="ECO:0007669"/>
    <property type="project" value="UniProtKB-KW"/>
</dbReference>
<protein>
    <submittedName>
        <fullName evidence="3">SDR family oxidoreductase</fullName>
        <ecNumber evidence="3">1.-.-.-</ecNumber>
    </submittedName>
</protein>
<comment type="similarity">
    <text evidence="1">Belongs to the short-chain dehydrogenases/reductases (SDR) family.</text>
</comment>
<sequence>MDRAVPHTIVTGGASGIGAAVVDELLARGHAVTVFDLDESPDRRAATERVDLTDETAVAAAVGAALARGGVVTGVVACHGIRGAYVPALEMPLALMRRLYDVHVVGTVSVCREVVRRLGGASASIVLISSTTAYGGWANQIDYGPAKAAIRQVTENLAIEWAPLGVRVNAIAPAHTRTPMLEQLIAGGYDIEAVERRTPLGRLAMPAEMASTICYLLDAATFVTGQCLAVDGGWTAVGK</sequence>
<dbReference type="RefSeq" id="WP_308488574.1">
    <property type="nucleotide sequence ID" value="NZ_JAVFCB010000003.1"/>
</dbReference>
<dbReference type="EMBL" id="JAVFCB010000003">
    <property type="protein sequence ID" value="MDQ4213635.1"/>
    <property type="molecule type" value="Genomic_DNA"/>
</dbReference>
<evidence type="ECO:0000313" key="3">
    <source>
        <dbReference type="EMBL" id="MDQ4213635.1"/>
    </source>
</evidence>
<dbReference type="InterPro" id="IPR036291">
    <property type="entry name" value="NAD(P)-bd_dom_sf"/>
</dbReference>
<dbReference type="SUPFAM" id="SSF51735">
    <property type="entry name" value="NAD(P)-binding Rossmann-fold domains"/>
    <property type="match status" value="1"/>
</dbReference>
<evidence type="ECO:0000256" key="1">
    <source>
        <dbReference type="ARBA" id="ARBA00006484"/>
    </source>
</evidence>
<comment type="caution">
    <text evidence="3">The sequence shown here is derived from an EMBL/GenBank/DDBJ whole genome shotgun (WGS) entry which is preliminary data.</text>
</comment>
<dbReference type="Proteomes" id="UP001230289">
    <property type="component" value="Unassembled WGS sequence"/>
</dbReference>
<dbReference type="PANTHER" id="PTHR24321:SF8">
    <property type="entry name" value="ESTRADIOL 17-BETA-DEHYDROGENASE 8-RELATED"/>
    <property type="match status" value="1"/>
</dbReference>
<accession>A0ABU0XIX3</accession>
<dbReference type="Pfam" id="PF13561">
    <property type="entry name" value="adh_short_C2"/>
    <property type="match status" value="1"/>
</dbReference>
<proteinExistence type="inferred from homology"/>
<dbReference type="CDD" id="cd05233">
    <property type="entry name" value="SDR_c"/>
    <property type="match status" value="1"/>
</dbReference>